<keyword evidence="3" id="KW-0040">ANK repeat</keyword>
<evidence type="ECO:0000313" key="5">
    <source>
        <dbReference type="Proteomes" id="UP000037904"/>
    </source>
</evidence>
<dbReference type="SUPFAM" id="SSF48403">
    <property type="entry name" value="Ankyrin repeat"/>
    <property type="match status" value="1"/>
</dbReference>
<comment type="caution">
    <text evidence="4">The sequence shown here is derived from an EMBL/GenBank/DDBJ whole genome shotgun (WGS) entry which is preliminary data.</text>
</comment>
<dbReference type="InterPro" id="IPR017946">
    <property type="entry name" value="PLC-like_Pdiesterase_TIM-brl"/>
</dbReference>
<feature type="repeat" description="ANK" evidence="3">
    <location>
        <begin position="844"/>
        <end position="876"/>
    </location>
</feature>
<dbReference type="PANTHER" id="PTHR31571">
    <property type="entry name" value="ALTERED INHERITANCE OF MITOCHONDRIA PROTEIN 6"/>
    <property type="match status" value="1"/>
</dbReference>
<dbReference type="Proteomes" id="UP000037904">
    <property type="component" value="Unassembled WGS sequence"/>
</dbReference>
<evidence type="ECO:0000256" key="2">
    <source>
        <dbReference type="ARBA" id="ARBA00014286"/>
    </source>
</evidence>
<dbReference type="PROSITE" id="PS50088">
    <property type="entry name" value="ANK_REPEAT"/>
    <property type="match status" value="1"/>
</dbReference>
<dbReference type="Gene3D" id="1.25.40.20">
    <property type="entry name" value="Ankyrin repeat-containing domain"/>
    <property type="match status" value="1"/>
</dbReference>
<dbReference type="InterPro" id="IPR002110">
    <property type="entry name" value="Ankyrin_rpt"/>
</dbReference>
<sequence>MHPAGLKRCLSRGCIGELIYIQHLGKGLVRVSNDPYDIRFSDLTYKSPELWDDAHQSFLRNAEPVPIHSHNDYERHIPLFDALGSGCISVEADVHLKRSSLLVGHSSLGLSSKKTLESLYLEPLQRMIKAQNAGLTGQWRGLFDKAPKQTLTLLVDFKSSGEKTFAELDRHLQPLRDLDYLTYWNGTARITRPLTIVVSGNAPFDSVTGMNSTHRDIFWDAKLERLVSMEDNFETNPPTYRFNQSNSYFASTRFRNAKLFRSDYESSLDVLPRRERDMTSTQIEQAESRGLLARYWDTPSAPPNVRDIAWRVLIDNEIGLLNMDDLGIVRQRAKGWGSLRNEDLISPISNQNMTRLEALPTEIKLQIFHACADILNVHQMFELCLINKDFYEMGMEAIFESDILQDAVFWDPVRGTKVFYEMISDDESFTYPCLLDSYGDFEDDEDDELPRYFKAQSPLAEDSNNDTDREFIPSNEFCVRYLTARTLTKIRRKPPTRDHIVLKVIAEYMKQYKLDHNASCNTTIEEEVQAVCEVAVKYGYIHDRHDFFIGEPMWDDGIPMSCRNETCAVVRDGLVAMAIYHDEPDILRTILSKDQSVACPDHLGDEENINKSSDEEVQRMAPFTPWLPYVDRIGANIKLGFNPPECGRSLARLAHSARMVVQIDNMNCATILLDSLSGDSREQDLVRQEIIAESKTVERLKWLRFAVTCGPSLTEYTIVLPGLTHELDWLGRTDYSGRKYAAVELSKILDTTTSVEIFDVAYDAIMKGFTDREGVWWTKTSHRHFYAAHTLASWGTARIHRAVLDDCMPLVKRLVRLGYHLGPTHSAKDLENENFKTLVDSEKPRDISLQLATSRGDLEMVELLFDIGAERNRKNVRKVMRVAMEQGNLAILQILVKRGNPEGLLNQKHKRLWRQGFAEKGHEDMLPWVELM</sequence>
<dbReference type="SUPFAM" id="SSF51695">
    <property type="entry name" value="PLC-like phosphodiesterases"/>
    <property type="match status" value="1"/>
</dbReference>
<dbReference type="InterPro" id="IPR036770">
    <property type="entry name" value="Ankyrin_rpt-contain_sf"/>
</dbReference>
<proteinExistence type="inferred from homology"/>
<accession>A0A0M9EQL4</accession>
<reference evidence="4 5" key="1">
    <citation type="submission" date="2015-04" db="EMBL/GenBank/DDBJ databases">
        <title>The draft genome sequence of Fusarium langsethiae, a T-2/HT-2 mycotoxin producer.</title>
        <authorList>
            <person name="Lysoe E."/>
            <person name="Divon H.H."/>
            <person name="Terzi V."/>
            <person name="Orru L."/>
            <person name="Lamontanara A."/>
            <person name="Kolseth A.-K."/>
            <person name="Frandsen R.J."/>
            <person name="Nielsen K."/>
            <person name="Thrane U."/>
        </authorList>
    </citation>
    <scope>NUCLEOTIDE SEQUENCE [LARGE SCALE GENOMIC DNA]</scope>
    <source>
        <strain evidence="4 5">Fl201059</strain>
    </source>
</reference>
<comment type="similarity">
    <text evidence="1">Belongs to the AIM6 family.</text>
</comment>
<dbReference type="InterPro" id="IPR051236">
    <property type="entry name" value="HAT_RTT109-like"/>
</dbReference>
<protein>
    <recommendedName>
        <fullName evidence="2">Altered inheritance of mitochondria protein 6</fullName>
    </recommendedName>
</protein>
<dbReference type="GO" id="GO:0006629">
    <property type="term" value="P:lipid metabolic process"/>
    <property type="evidence" value="ECO:0007669"/>
    <property type="project" value="InterPro"/>
</dbReference>
<dbReference type="AlphaFoldDB" id="A0A0M9EQL4"/>
<dbReference type="GO" id="GO:0008081">
    <property type="term" value="F:phosphoric diester hydrolase activity"/>
    <property type="evidence" value="ECO:0007669"/>
    <property type="project" value="InterPro"/>
</dbReference>
<name>A0A0M9EQL4_FUSLA</name>
<organism evidence="4 5">
    <name type="scientific">Fusarium langsethiae</name>
    <dbReference type="NCBI Taxonomy" id="179993"/>
    <lineage>
        <taxon>Eukaryota</taxon>
        <taxon>Fungi</taxon>
        <taxon>Dikarya</taxon>
        <taxon>Ascomycota</taxon>
        <taxon>Pezizomycotina</taxon>
        <taxon>Sordariomycetes</taxon>
        <taxon>Hypocreomycetidae</taxon>
        <taxon>Hypocreales</taxon>
        <taxon>Nectriaceae</taxon>
        <taxon>Fusarium</taxon>
    </lineage>
</organism>
<gene>
    <name evidence="4" type="ORF">FLAG1_09668</name>
</gene>
<evidence type="ECO:0000313" key="4">
    <source>
        <dbReference type="EMBL" id="KPA37516.1"/>
    </source>
</evidence>
<keyword evidence="5" id="KW-1185">Reference proteome</keyword>
<dbReference type="PANTHER" id="PTHR31571:SF1">
    <property type="entry name" value="ALTERED INHERITANCE OF MITOCHONDRIA PROTEIN 6"/>
    <property type="match status" value="1"/>
</dbReference>
<dbReference type="EMBL" id="JXCE01000401">
    <property type="protein sequence ID" value="KPA37516.1"/>
    <property type="molecule type" value="Genomic_DNA"/>
</dbReference>
<evidence type="ECO:0000256" key="1">
    <source>
        <dbReference type="ARBA" id="ARBA00008858"/>
    </source>
</evidence>
<dbReference type="OrthoDB" id="4153866at2759"/>
<evidence type="ECO:0000256" key="3">
    <source>
        <dbReference type="PROSITE-ProRule" id="PRU00023"/>
    </source>
</evidence>